<dbReference type="AlphaFoldDB" id="A0A401TXM4"/>
<evidence type="ECO:0000313" key="2">
    <source>
        <dbReference type="EMBL" id="GCC47395.1"/>
    </source>
</evidence>
<evidence type="ECO:0000256" key="1">
    <source>
        <dbReference type="SAM" id="MobiDB-lite"/>
    </source>
</evidence>
<proteinExistence type="predicted"/>
<comment type="caution">
    <text evidence="2">The sequence shown here is derived from an EMBL/GenBank/DDBJ whole genome shotgun (WGS) entry which is preliminary data.</text>
</comment>
<dbReference type="Proteomes" id="UP000287033">
    <property type="component" value="Unassembled WGS sequence"/>
</dbReference>
<gene>
    <name evidence="2" type="ORF">chiPu_0031553</name>
</gene>
<evidence type="ECO:0000313" key="3">
    <source>
        <dbReference type="Proteomes" id="UP000287033"/>
    </source>
</evidence>
<feature type="region of interest" description="Disordered" evidence="1">
    <location>
        <begin position="162"/>
        <end position="184"/>
    </location>
</feature>
<sequence>SSHRGVAEQRVPGRVGRVHLDRVLAAIAELGAARGLTIPGEGVGAGISGPLAAPHRIAGGILDLDRDVGSGRGERVAEGRRAVGELRRVRLRLDGVADVVDRVERHEARERVRERRHAGVGRLLFGEVGVGGELVDEVGRAGGVQRILVLQLADEQVEEIGRAHPHRRARRRTRRARGGGGCSRGCRGNGHDKALFAAG</sequence>
<feature type="compositionally biased region" description="Basic residues" evidence="1">
    <location>
        <begin position="163"/>
        <end position="177"/>
    </location>
</feature>
<keyword evidence="3" id="KW-1185">Reference proteome</keyword>
<name>A0A401TXM4_CHIPU</name>
<dbReference type="EMBL" id="BEZZ01212796">
    <property type="protein sequence ID" value="GCC47395.1"/>
    <property type="molecule type" value="Genomic_DNA"/>
</dbReference>
<accession>A0A401TXM4</accession>
<reference evidence="2 3" key="1">
    <citation type="journal article" date="2018" name="Nat. Ecol. Evol.">
        <title>Shark genomes provide insights into elasmobranch evolution and the origin of vertebrates.</title>
        <authorList>
            <person name="Hara Y"/>
            <person name="Yamaguchi K"/>
            <person name="Onimaru K"/>
            <person name="Kadota M"/>
            <person name="Koyanagi M"/>
            <person name="Keeley SD"/>
            <person name="Tatsumi K"/>
            <person name="Tanaka K"/>
            <person name="Motone F"/>
            <person name="Kageyama Y"/>
            <person name="Nozu R"/>
            <person name="Adachi N"/>
            <person name="Nishimura O"/>
            <person name="Nakagawa R"/>
            <person name="Tanegashima C"/>
            <person name="Kiyatake I"/>
            <person name="Matsumoto R"/>
            <person name="Murakumo K"/>
            <person name="Nishida K"/>
            <person name="Terakita A"/>
            <person name="Kuratani S"/>
            <person name="Sato K"/>
            <person name="Hyodo S Kuraku.S."/>
        </authorList>
    </citation>
    <scope>NUCLEOTIDE SEQUENCE [LARGE SCALE GENOMIC DNA]</scope>
</reference>
<feature type="non-terminal residue" evidence="2">
    <location>
        <position position="1"/>
    </location>
</feature>
<protein>
    <submittedName>
        <fullName evidence="2">Uncharacterized protein</fullName>
    </submittedName>
</protein>
<organism evidence="2 3">
    <name type="scientific">Chiloscyllium punctatum</name>
    <name type="common">Brownbanded bambooshark</name>
    <name type="synonym">Hemiscyllium punctatum</name>
    <dbReference type="NCBI Taxonomy" id="137246"/>
    <lineage>
        <taxon>Eukaryota</taxon>
        <taxon>Metazoa</taxon>
        <taxon>Chordata</taxon>
        <taxon>Craniata</taxon>
        <taxon>Vertebrata</taxon>
        <taxon>Chondrichthyes</taxon>
        <taxon>Elasmobranchii</taxon>
        <taxon>Galeomorphii</taxon>
        <taxon>Galeoidea</taxon>
        <taxon>Orectolobiformes</taxon>
        <taxon>Hemiscylliidae</taxon>
        <taxon>Chiloscyllium</taxon>
    </lineage>
</organism>